<proteinExistence type="predicted"/>
<gene>
    <name evidence="2" type="ORF">SDC9_92756</name>
</gene>
<dbReference type="InterPro" id="IPR025463">
    <property type="entry name" value="DUF4314"/>
</dbReference>
<evidence type="ECO:0000259" key="1">
    <source>
        <dbReference type="Pfam" id="PF14192"/>
    </source>
</evidence>
<feature type="domain" description="DUF4314" evidence="1">
    <location>
        <begin position="6"/>
        <end position="73"/>
    </location>
</feature>
<dbReference type="EMBL" id="VSSQ01011126">
    <property type="protein sequence ID" value="MPM46062.1"/>
    <property type="molecule type" value="Genomic_DNA"/>
</dbReference>
<comment type="caution">
    <text evidence="2">The sequence shown here is derived from an EMBL/GenBank/DDBJ whole genome shotgun (WGS) entry which is preliminary data.</text>
</comment>
<name>A0A644ZYZ6_9ZZZZ</name>
<reference evidence="2" key="1">
    <citation type="submission" date="2019-08" db="EMBL/GenBank/DDBJ databases">
        <authorList>
            <person name="Kucharzyk K."/>
            <person name="Murdoch R.W."/>
            <person name="Higgins S."/>
            <person name="Loffler F."/>
        </authorList>
    </citation>
    <scope>NUCLEOTIDE SEQUENCE</scope>
</reference>
<dbReference type="Pfam" id="PF14192">
    <property type="entry name" value="DUF4314"/>
    <property type="match status" value="1"/>
</dbReference>
<protein>
    <recommendedName>
        <fullName evidence="1">DUF4314 domain-containing protein</fullName>
    </recommendedName>
</protein>
<sequence>MNGIHPDLLKQLKEYYKPGTKVKLLHMSDPFTHIPPGTTGVVSCVDDAGTIHTIWSNGSTLGAVFGEDSVVKIEEEELE</sequence>
<organism evidence="2">
    <name type="scientific">bioreactor metagenome</name>
    <dbReference type="NCBI Taxonomy" id="1076179"/>
    <lineage>
        <taxon>unclassified sequences</taxon>
        <taxon>metagenomes</taxon>
        <taxon>ecological metagenomes</taxon>
    </lineage>
</organism>
<dbReference type="AlphaFoldDB" id="A0A644ZYZ6"/>
<evidence type="ECO:0000313" key="2">
    <source>
        <dbReference type="EMBL" id="MPM46062.1"/>
    </source>
</evidence>
<accession>A0A644ZYZ6</accession>